<dbReference type="AlphaFoldDB" id="A0A1H0N551"/>
<dbReference type="OrthoDB" id="7991726at2"/>
<accession>A0A1H0N551</accession>
<dbReference type="STRING" id="1166073.SAMN05192530_11728"/>
<name>A0A1H0N551_9HYPH</name>
<reference evidence="1 2" key="1">
    <citation type="submission" date="2016-10" db="EMBL/GenBank/DDBJ databases">
        <authorList>
            <person name="de Groot N.N."/>
        </authorList>
    </citation>
    <scope>NUCLEOTIDE SEQUENCE [LARGE SCALE GENOMIC DNA]</scope>
    <source>
        <strain evidence="2">L7-484,KACC 16230,DSM 25025</strain>
    </source>
</reference>
<protein>
    <submittedName>
        <fullName evidence="1">Uncharacterized protein</fullName>
    </submittedName>
</protein>
<evidence type="ECO:0000313" key="1">
    <source>
        <dbReference type="EMBL" id="SDO87625.1"/>
    </source>
</evidence>
<keyword evidence="2" id="KW-1185">Reference proteome</keyword>
<organism evidence="1 2">
    <name type="scientific">Aureimonas jatrophae</name>
    <dbReference type="NCBI Taxonomy" id="1166073"/>
    <lineage>
        <taxon>Bacteria</taxon>
        <taxon>Pseudomonadati</taxon>
        <taxon>Pseudomonadota</taxon>
        <taxon>Alphaproteobacteria</taxon>
        <taxon>Hyphomicrobiales</taxon>
        <taxon>Aurantimonadaceae</taxon>
        <taxon>Aureimonas</taxon>
    </lineage>
</organism>
<evidence type="ECO:0000313" key="2">
    <source>
        <dbReference type="Proteomes" id="UP000198793"/>
    </source>
</evidence>
<gene>
    <name evidence="1" type="ORF">SAMN05192530_11728</name>
</gene>
<sequence>MSPTADDWTIEPGQGLGRLRFGIAPAAVEALSQIYGSATSRMEDRISDSILQDTIAELGDSLTEEEKRDLLQVYAEQGPDNSSVTEVRDDGGLVLRYEHDRLVELTVLARRTEVRIGEVLVFSDDVPAVLQAAEAINRAPGLYSGTAAAFPHAKLMIEGFTERTTVDPVVMSRRDERYAQRSLSMFETIDTSGDFVPFTWRKD</sequence>
<dbReference type="Proteomes" id="UP000198793">
    <property type="component" value="Unassembled WGS sequence"/>
</dbReference>
<dbReference type="RefSeq" id="WP_090677113.1">
    <property type="nucleotide sequence ID" value="NZ_FNIT01000017.1"/>
</dbReference>
<proteinExistence type="predicted"/>
<dbReference type="EMBL" id="FNIT01000017">
    <property type="protein sequence ID" value="SDO87625.1"/>
    <property type="molecule type" value="Genomic_DNA"/>
</dbReference>